<reference evidence="7" key="1">
    <citation type="journal article" date="2009" name="Nature">
        <title>Genome sequence and analysis of the Irish potato famine pathogen Phytophthora infestans.</title>
        <authorList>
            <consortium name="The Broad Institute Genome Sequencing Platform"/>
            <person name="Haas B.J."/>
            <person name="Kamoun S."/>
            <person name="Zody M.C."/>
            <person name="Jiang R.H."/>
            <person name="Handsaker R.E."/>
            <person name="Cano L.M."/>
            <person name="Grabherr M."/>
            <person name="Kodira C.D."/>
            <person name="Raffaele S."/>
            <person name="Torto-Alalibo T."/>
            <person name="Bozkurt T.O."/>
            <person name="Ah-Fong A.M."/>
            <person name="Alvarado L."/>
            <person name="Anderson V.L."/>
            <person name="Armstrong M.R."/>
            <person name="Avrova A."/>
            <person name="Baxter L."/>
            <person name="Beynon J."/>
            <person name="Boevink P.C."/>
            <person name="Bollmann S.R."/>
            <person name="Bos J.I."/>
            <person name="Bulone V."/>
            <person name="Cai G."/>
            <person name="Cakir C."/>
            <person name="Carrington J.C."/>
            <person name="Chawner M."/>
            <person name="Conti L."/>
            <person name="Costanzo S."/>
            <person name="Ewan R."/>
            <person name="Fahlgren N."/>
            <person name="Fischbach M.A."/>
            <person name="Fugelstad J."/>
            <person name="Gilroy E.M."/>
            <person name="Gnerre S."/>
            <person name="Green P.J."/>
            <person name="Grenville-Briggs L.J."/>
            <person name="Griffith J."/>
            <person name="Grunwald N.J."/>
            <person name="Horn K."/>
            <person name="Horner N.R."/>
            <person name="Hu C.H."/>
            <person name="Huitema E."/>
            <person name="Jeong D.H."/>
            <person name="Jones A.M."/>
            <person name="Jones J.D."/>
            <person name="Jones R.W."/>
            <person name="Karlsson E.K."/>
            <person name="Kunjeti S.G."/>
            <person name="Lamour K."/>
            <person name="Liu Z."/>
            <person name="Ma L."/>
            <person name="Maclean D."/>
            <person name="Chibucos M.C."/>
            <person name="McDonald H."/>
            <person name="McWalters J."/>
            <person name="Meijer H.J."/>
            <person name="Morgan W."/>
            <person name="Morris P.F."/>
            <person name="Munro C.A."/>
            <person name="O'Neill K."/>
            <person name="Ospina-Giraldo M."/>
            <person name="Pinzon A."/>
            <person name="Pritchard L."/>
            <person name="Ramsahoye B."/>
            <person name="Ren Q."/>
            <person name="Restrepo S."/>
            <person name="Roy S."/>
            <person name="Sadanandom A."/>
            <person name="Savidor A."/>
            <person name="Schornack S."/>
            <person name="Schwartz D.C."/>
            <person name="Schumann U.D."/>
            <person name="Schwessinger B."/>
            <person name="Seyer L."/>
            <person name="Sharpe T."/>
            <person name="Silvar C."/>
            <person name="Song J."/>
            <person name="Studholme D.J."/>
            <person name="Sykes S."/>
            <person name="Thines M."/>
            <person name="van de Vondervoort P.J."/>
            <person name="Phuntumart V."/>
            <person name="Wawra S."/>
            <person name="Weide R."/>
            <person name="Win J."/>
            <person name="Young C."/>
            <person name="Zhou S."/>
            <person name="Fry W."/>
            <person name="Meyers B.C."/>
            <person name="van West P."/>
            <person name="Ristaino J."/>
            <person name="Govers F."/>
            <person name="Birch P.R."/>
            <person name="Whisson S.C."/>
            <person name="Judelson H.S."/>
            <person name="Nusbaum C."/>
        </authorList>
    </citation>
    <scope>NUCLEOTIDE SEQUENCE [LARGE SCALE GENOMIC DNA]</scope>
    <source>
        <strain evidence="7">T30-4</strain>
    </source>
</reference>
<feature type="domain" description="Yippee" evidence="5">
    <location>
        <begin position="47"/>
        <end position="144"/>
    </location>
</feature>
<keyword evidence="3" id="KW-0862">Zinc</keyword>
<evidence type="ECO:0000256" key="4">
    <source>
        <dbReference type="RuleBase" id="RU110713"/>
    </source>
</evidence>
<keyword evidence="7" id="KW-1185">Reference proteome</keyword>
<dbReference type="OrthoDB" id="6407410at2759"/>
<dbReference type="InterPro" id="IPR039058">
    <property type="entry name" value="Yippee_fam"/>
</dbReference>
<organism evidence="6 7">
    <name type="scientific">Phytophthora infestans (strain T30-4)</name>
    <name type="common">Potato late blight agent</name>
    <dbReference type="NCBI Taxonomy" id="403677"/>
    <lineage>
        <taxon>Eukaryota</taxon>
        <taxon>Sar</taxon>
        <taxon>Stramenopiles</taxon>
        <taxon>Oomycota</taxon>
        <taxon>Peronosporomycetes</taxon>
        <taxon>Peronosporales</taxon>
        <taxon>Peronosporaceae</taxon>
        <taxon>Phytophthora</taxon>
    </lineage>
</organism>
<dbReference type="OMA" id="RICPARN"/>
<evidence type="ECO:0000256" key="3">
    <source>
        <dbReference type="ARBA" id="ARBA00022833"/>
    </source>
</evidence>
<name>D0NZ61_PHYIT</name>
<dbReference type="Pfam" id="PF03226">
    <property type="entry name" value="Yippee-Mis18"/>
    <property type="match status" value="1"/>
</dbReference>
<dbReference type="RefSeq" id="XP_002997398.1">
    <property type="nucleotide sequence ID" value="XM_002997352.1"/>
</dbReference>
<comment type="similarity">
    <text evidence="1 4">Belongs to the yippee family.</text>
</comment>
<sequence>MPPLVVIRSGCKHVEYLENRSTWRHAPRLELLIFGFSREMCDVEGMHAFRCADCGNVVADRDDVVSKTFFGRTGKAFLMNNMYNICVGPARNRYLMTGMHSIADVLCSQCDFVLGWKYIKAMESSQKYKEGKFIMEQAVVEDDSEEHAWNRL</sequence>
<protein>
    <recommendedName>
        <fullName evidence="4">Protein yippee-like</fullName>
    </recommendedName>
</protein>
<dbReference type="EMBL" id="DS028193">
    <property type="protein sequence ID" value="EEY68848.1"/>
    <property type="molecule type" value="Genomic_DNA"/>
</dbReference>
<gene>
    <name evidence="6" type="ORF">PITG_18753</name>
</gene>
<dbReference type="AlphaFoldDB" id="D0NZ61"/>
<dbReference type="STRING" id="403677.D0NZ61"/>
<evidence type="ECO:0000256" key="1">
    <source>
        <dbReference type="ARBA" id="ARBA00005613"/>
    </source>
</evidence>
<dbReference type="InterPro" id="IPR004910">
    <property type="entry name" value="Yippee/Mis18/Cereblon"/>
</dbReference>
<dbReference type="VEuPathDB" id="FungiDB:PITG_18753"/>
<dbReference type="HOGENOM" id="CLU_096656_0_0_1"/>
<accession>D0NZ61</accession>
<dbReference type="Proteomes" id="UP000006643">
    <property type="component" value="Unassembled WGS sequence"/>
</dbReference>
<dbReference type="InParanoid" id="D0NZ61"/>
<keyword evidence="2" id="KW-0479">Metal-binding</keyword>
<proteinExistence type="inferred from homology"/>
<dbReference type="GeneID" id="9477291"/>
<dbReference type="KEGG" id="pif:PITG_18753"/>
<evidence type="ECO:0000313" key="6">
    <source>
        <dbReference type="EMBL" id="EEY68848.1"/>
    </source>
</evidence>
<dbReference type="InterPro" id="IPR034751">
    <property type="entry name" value="Yippee"/>
</dbReference>
<dbReference type="PROSITE" id="PS51792">
    <property type="entry name" value="YIPPEE"/>
    <property type="match status" value="1"/>
</dbReference>
<evidence type="ECO:0000313" key="7">
    <source>
        <dbReference type="Proteomes" id="UP000006643"/>
    </source>
</evidence>
<dbReference type="GO" id="GO:0046872">
    <property type="term" value="F:metal ion binding"/>
    <property type="evidence" value="ECO:0007669"/>
    <property type="project" value="UniProtKB-KW"/>
</dbReference>
<evidence type="ECO:0000259" key="5">
    <source>
        <dbReference type="PROSITE" id="PS51792"/>
    </source>
</evidence>
<evidence type="ECO:0000256" key="2">
    <source>
        <dbReference type="ARBA" id="ARBA00022723"/>
    </source>
</evidence>
<dbReference type="eggNOG" id="KOG3399">
    <property type="taxonomic scope" value="Eukaryota"/>
</dbReference>
<dbReference type="PANTHER" id="PTHR13848">
    <property type="entry name" value="PROTEIN YIPPEE-LIKE CG15309-RELATED"/>
    <property type="match status" value="1"/>
</dbReference>